<accession>A0AAE7GQL8</accession>
<evidence type="ECO:0000313" key="1">
    <source>
        <dbReference type="EMBL" id="QLO12468.1"/>
    </source>
</evidence>
<gene>
    <name evidence="1" type="ORF">HV183_02935</name>
</gene>
<organism evidence="1 2">
    <name type="scientific">Citrobacter freundii</name>
    <dbReference type="NCBI Taxonomy" id="546"/>
    <lineage>
        <taxon>Bacteria</taxon>
        <taxon>Pseudomonadati</taxon>
        <taxon>Pseudomonadota</taxon>
        <taxon>Gammaproteobacteria</taxon>
        <taxon>Enterobacterales</taxon>
        <taxon>Enterobacteriaceae</taxon>
        <taxon>Citrobacter</taxon>
        <taxon>Citrobacter freundii complex</taxon>
    </lineage>
</organism>
<dbReference type="Proteomes" id="UP000510650">
    <property type="component" value="Chromosome"/>
</dbReference>
<proteinExistence type="predicted"/>
<dbReference type="AlphaFoldDB" id="A0AAE7GQL8"/>
<protein>
    <submittedName>
        <fullName evidence="1">Uncharacterized protein</fullName>
    </submittedName>
</protein>
<name>A0AAE7GQL8_CITFR</name>
<dbReference type="EMBL" id="CP055538">
    <property type="protein sequence ID" value="QLO12468.1"/>
    <property type="molecule type" value="Genomic_DNA"/>
</dbReference>
<evidence type="ECO:0000313" key="2">
    <source>
        <dbReference type="Proteomes" id="UP000510650"/>
    </source>
</evidence>
<reference evidence="2" key="1">
    <citation type="submission" date="2020-06" db="EMBL/GenBank/DDBJ databases">
        <title>REHAB project genomes.</title>
        <authorList>
            <person name="Shaw L.P."/>
        </authorList>
    </citation>
    <scope>NUCLEOTIDE SEQUENCE [LARGE SCALE GENOMIC DNA]</scope>
    <source>
        <strain evidence="2">RHBSTW-00398</strain>
    </source>
</reference>
<sequence length="54" mass="5944">MWLKAAGSTTGANVDVWILTMASLRKVEKLSVRKQNLVLEFIAVIAGKTLRAPF</sequence>
<dbReference type="RefSeq" id="WP_181218787.1">
    <property type="nucleotide sequence ID" value="NZ_CP055538.1"/>
</dbReference>